<accession>A0AAW2Y8N5</accession>
<dbReference type="AlphaFoldDB" id="A0AAW2Y8N5"/>
<evidence type="ECO:0000256" key="1">
    <source>
        <dbReference type="SAM" id="MobiDB-lite"/>
    </source>
</evidence>
<evidence type="ECO:0000313" key="2">
    <source>
        <dbReference type="EMBL" id="KAL0462132.1"/>
    </source>
</evidence>
<gene>
    <name evidence="2" type="ORF">Slati_0100800</name>
</gene>
<protein>
    <submittedName>
        <fullName evidence="2">Uncharacterized protein</fullName>
    </submittedName>
</protein>
<dbReference type="EMBL" id="JACGWN010000001">
    <property type="protein sequence ID" value="KAL0462132.1"/>
    <property type="molecule type" value="Genomic_DNA"/>
</dbReference>
<reference evidence="2" key="2">
    <citation type="journal article" date="2024" name="Plant">
        <title>Genomic evolution and insights into agronomic trait innovations of Sesamum species.</title>
        <authorList>
            <person name="Miao H."/>
            <person name="Wang L."/>
            <person name="Qu L."/>
            <person name="Liu H."/>
            <person name="Sun Y."/>
            <person name="Le M."/>
            <person name="Wang Q."/>
            <person name="Wei S."/>
            <person name="Zheng Y."/>
            <person name="Lin W."/>
            <person name="Duan Y."/>
            <person name="Cao H."/>
            <person name="Xiong S."/>
            <person name="Wang X."/>
            <person name="Wei L."/>
            <person name="Li C."/>
            <person name="Ma Q."/>
            <person name="Ju M."/>
            <person name="Zhao R."/>
            <person name="Li G."/>
            <person name="Mu C."/>
            <person name="Tian Q."/>
            <person name="Mei H."/>
            <person name="Zhang T."/>
            <person name="Gao T."/>
            <person name="Zhang H."/>
        </authorList>
    </citation>
    <scope>NUCLEOTIDE SEQUENCE</scope>
    <source>
        <strain evidence="2">KEN1</strain>
    </source>
</reference>
<name>A0AAW2Y8N5_9LAMI</name>
<feature type="compositionally biased region" description="Basic and acidic residues" evidence="1">
    <location>
        <begin position="13"/>
        <end position="22"/>
    </location>
</feature>
<reference evidence="2" key="1">
    <citation type="submission" date="2020-06" db="EMBL/GenBank/DDBJ databases">
        <authorList>
            <person name="Li T."/>
            <person name="Hu X."/>
            <person name="Zhang T."/>
            <person name="Song X."/>
            <person name="Zhang H."/>
            <person name="Dai N."/>
            <person name="Sheng W."/>
            <person name="Hou X."/>
            <person name="Wei L."/>
        </authorList>
    </citation>
    <scope>NUCLEOTIDE SEQUENCE</scope>
    <source>
        <strain evidence="2">KEN1</strain>
        <tissue evidence="2">Leaf</tissue>
    </source>
</reference>
<organism evidence="2">
    <name type="scientific">Sesamum latifolium</name>
    <dbReference type="NCBI Taxonomy" id="2727402"/>
    <lineage>
        <taxon>Eukaryota</taxon>
        <taxon>Viridiplantae</taxon>
        <taxon>Streptophyta</taxon>
        <taxon>Embryophyta</taxon>
        <taxon>Tracheophyta</taxon>
        <taxon>Spermatophyta</taxon>
        <taxon>Magnoliopsida</taxon>
        <taxon>eudicotyledons</taxon>
        <taxon>Gunneridae</taxon>
        <taxon>Pentapetalae</taxon>
        <taxon>asterids</taxon>
        <taxon>lamiids</taxon>
        <taxon>Lamiales</taxon>
        <taxon>Pedaliaceae</taxon>
        <taxon>Sesamum</taxon>
    </lineage>
</organism>
<comment type="caution">
    <text evidence="2">The sequence shown here is derived from an EMBL/GenBank/DDBJ whole genome shotgun (WGS) entry which is preliminary data.</text>
</comment>
<feature type="compositionally biased region" description="Low complexity" evidence="1">
    <location>
        <begin position="59"/>
        <end position="70"/>
    </location>
</feature>
<proteinExistence type="predicted"/>
<feature type="region of interest" description="Disordered" evidence="1">
    <location>
        <begin position="45"/>
        <end position="78"/>
    </location>
</feature>
<sequence>MLQPPPPSEETIDEHQENHADEQQQQSYHLHSINSTIAIRQLRLKACPSSSGPPPPLSSPSSTTTAAAKPPFSPPCSPPTAASAFSSWAPALDSLGSQLLYYLVPESRSRTCPTCCPTCSSTPTRTLESCSSTAGQWRWRRCRGGTYSRWKLLGEMSMM</sequence>
<feature type="region of interest" description="Disordered" evidence="1">
    <location>
        <begin position="1"/>
        <end position="31"/>
    </location>
</feature>